<feature type="compositionally biased region" description="Low complexity" evidence="1">
    <location>
        <begin position="288"/>
        <end position="300"/>
    </location>
</feature>
<dbReference type="EMBL" id="JARAKH010000007">
    <property type="protein sequence ID" value="KAK8403162.1"/>
    <property type="molecule type" value="Genomic_DNA"/>
</dbReference>
<feature type="compositionally biased region" description="Gly residues" evidence="1">
    <location>
        <begin position="15"/>
        <end position="37"/>
    </location>
</feature>
<feature type="compositionally biased region" description="Basic residues" evidence="1">
    <location>
        <begin position="171"/>
        <end position="187"/>
    </location>
</feature>
<gene>
    <name evidence="2" type="ORF">O3P69_000982</name>
</gene>
<sequence length="362" mass="38254">MRRQVNGSADRRGGGVRGRGGGSRGRGNQRGGRGGGVQKPPPLMSRPLFPPPGMRRPHNMGPPRGPMGPPPPMGMGPPPGRMPPPGPGRRPDHMAPPGRLVPRPLPGPGRLGPPGPPMGMGRGMGPPPPRGGMGPRGRGGMQGMLPPPPMPMGPPFGPPGPGMMGPPRPPLRGRGRGRGVVRGRGPVRGRGGGISMIKNKDKQGEMNKPWVTDGMKNEIMKKHKLHQKAKKTKSKEDWDEFKEQRNKVTTMLREAKLEYIGAHPEEDVDKILAEAAMQGNIKDENKGEASATSEANAESSDAPEGEGAKPQAMDQAEENGEDVEDQKELNTDVPMAPLAPEIVGDVNSESNGDSQADVIPGQ</sequence>
<feature type="region of interest" description="Disordered" evidence="1">
    <location>
        <begin position="1"/>
        <end position="216"/>
    </location>
</feature>
<accession>A0AAW0UWW7</accession>
<dbReference type="AlphaFoldDB" id="A0AAW0UWW7"/>
<proteinExistence type="predicted"/>
<feature type="compositionally biased region" description="Pro residues" evidence="1">
    <location>
        <begin position="39"/>
        <end position="54"/>
    </location>
</feature>
<protein>
    <submittedName>
        <fullName evidence="2">Uncharacterized protein</fullName>
    </submittedName>
</protein>
<dbReference type="Proteomes" id="UP001487740">
    <property type="component" value="Unassembled WGS sequence"/>
</dbReference>
<feature type="compositionally biased region" description="Pro residues" evidence="1">
    <location>
        <begin position="145"/>
        <end position="170"/>
    </location>
</feature>
<feature type="compositionally biased region" description="Pro residues" evidence="1">
    <location>
        <begin position="103"/>
        <end position="117"/>
    </location>
</feature>
<name>A0AAW0UWW7_SCYPA</name>
<keyword evidence="3" id="KW-1185">Reference proteome</keyword>
<evidence type="ECO:0000313" key="2">
    <source>
        <dbReference type="EMBL" id="KAK8403162.1"/>
    </source>
</evidence>
<evidence type="ECO:0000313" key="3">
    <source>
        <dbReference type="Proteomes" id="UP001487740"/>
    </source>
</evidence>
<comment type="caution">
    <text evidence="2">The sequence shown here is derived from an EMBL/GenBank/DDBJ whole genome shotgun (WGS) entry which is preliminary data.</text>
</comment>
<evidence type="ECO:0000256" key="1">
    <source>
        <dbReference type="SAM" id="MobiDB-lite"/>
    </source>
</evidence>
<feature type="region of interest" description="Disordered" evidence="1">
    <location>
        <begin position="279"/>
        <end position="362"/>
    </location>
</feature>
<feature type="compositionally biased region" description="Acidic residues" evidence="1">
    <location>
        <begin position="315"/>
        <end position="325"/>
    </location>
</feature>
<reference evidence="2 3" key="1">
    <citation type="submission" date="2023-03" db="EMBL/GenBank/DDBJ databases">
        <title>High-quality genome of Scylla paramamosain provides insights in environmental adaptation.</title>
        <authorList>
            <person name="Zhang L."/>
        </authorList>
    </citation>
    <scope>NUCLEOTIDE SEQUENCE [LARGE SCALE GENOMIC DNA]</scope>
    <source>
        <strain evidence="2">LZ_2023a</strain>
        <tissue evidence="2">Muscle</tissue>
    </source>
</reference>
<feature type="compositionally biased region" description="Gly residues" evidence="1">
    <location>
        <begin position="131"/>
        <end position="142"/>
    </location>
</feature>
<feature type="compositionally biased region" description="Pro residues" evidence="1">
    <location>
        <begin position="63"/>
        <end position="88"/>
    </location>
</feature>
<organism evidence="2 3">
    <name type="scientific">Scylla paramamosain</name>
    <name type="common">Mud crab</name>
    <dbReference type="NCBI Taxonomy" id="85552"/>
    <lineage>
        <taxon>Eukaryota</taxon>
        <taxon>Metazoa</taxon>
        <taxon>Ecdysozoa</taxon>
        <taxon>Arthropoda</taxon>
        <taxon>Crustacea</taxon>
        <taxon>Multicrustacea</taxon>
        <taxon>Malacostraca</taxon>
        <taxon>Eumalacostraca</taxon>
        <taxon>Eucarida</taxon>
        <taxon>Decapoda</taxon>
        <taxon>Pleocyemata</taxon>
        <taxon>Brachyura</taxon>
        <taxon>Eubrachyura</taxon>
        <taxon>Portunoidea</taxon>
        <taxon>Portunidae</taxon>
        <taxon>Portuninae</taxon>
        <taxon>Scylla</taxon>
    </lineage>
</organism>